<dbReference type="InterPro" id="IPR023614">
    <property type="entry name" value="Porin_dom_sf"/>
</dbReference>
<dbReference type="eggNOG" id="ENOG502Z7J2">
    <property type="taxonomic scope" value="Bacteria"/>
</dbReference>
<sequence length="478" mass="51607">MDKMFKVSALTAALVGAIAAAPAMANQDNLGPDYAGAVSEFFGESTISGNVNFFMRDRVRGNVNANGSDTKKTANLDHGSIFANLGFNSGYVADTVGADVVIYSTFDMWQNASPDHEMNFWDVSSPYGDGKVGDCKKLAEDPDNPGQVTNENSKWNSNCNSNGVSFATAAAKFKFGDAATAKLGYFQPSVPSSLGVNWSFAPGTYLGGEVGAKVGGFDLGLVVAEEYKAPWFKRTYTFQTTDGDDAGALYSLGGRYTFDNDILVDVGYGALTGGERKNFHVKVKGTTDGGVYWSPQLYVVDDDEQYDSTAFQLAMLSSFSSGQYSYRAEATYTSAESNVDGASGNMAYRLTSQYGGSNGAYDIWWNNRSDFNHDGEFAGFLSASRDFSDIGGKGFSAGVSSAFGFGAEAEGYKDLKEYAYSFFANYAIQAGALKDANISFYYTEYFNDTDAPNWTGYTNLFQDETDFKLMLTIPFAVK</sequence>
<organism evidence="5 6">
    <name type="scientific">Vibrio sinaloensis DSM 21326</name>
    <dbReference type="NCBI Taxonomy" id="945550"/>
    <lineage>
        <taxon>Bacteria</taxon>
        <taxon>Pseudomonadati</taxon>
        <taxon>Pseudomonadota</taxon>
        <taxon>Gammaproteobacteria</taxon>
        <taxon>Vibrionales</taxon>
        <taxon>Vibrionaceae</taxon>
        <taxon>Vibrio</taxon>
        <taxon>Vibrio oreintalis group</taxon>
    </lineage>
</organism>
<accession>E8MD91</accession>
<protein>
    <recommendedName>
        <fullName evidence="7">Multidrug transporter</fullName>
    </recommendedName>
</protein>
<dbReference type="Proteomes" id="UP000006228">
    <property type="component" value="Unassembled WGS sequence"/>
</dbReference>
<keyword evidence="2" id="KW-0813">Transport</keyword>
<evidence type="ECO:0000256" key="2">
    <source>
        <dbReference type="ARBA" id="ARBA00022448"/>
    </source>
</evidence>
<evidence type="ECO:0008006" key="7">
    <source>
        <dbReference type="Google" id="ProtNLM"/>
    </source>
</evidence>
<name>E8MD91_PHOS4</name>
<dbReference type="GO" id="GO:0015288">
    <property type="term" value="F:porin activity"/>
    <property type="evidence" value="ECO:0007669"/>
    <property type="project" value="TreeGrafter"/>
</dbReference>
<proteinExistence type="inferred from homology"/>
<dbReference type="Gene3D" id="2.40.160.10">
    <property type="entry name" value="Porin"/>
    <property type="match status" value="1"/>
</dbReference>
<dbReference type="OrthoDB" id="5579297at2"/>
<evidence type="ECO:0000256" key="4">
    <source>
        <dbReference type="SAM" id="SignalP"/>
    </source>
</evidence>
<evidence type="ECO:0000256" key="3">
    <source>
        <dbReference type="ARBA" id="ARBA00022729"/>
    </source>
</evidence>
<dbReference type="AlphaFoldDB" id="E8MD91"/>
<dbReference type="PANTHER" id="PTHR34596">
    <property type="entry name" value="CHITOPORIN"/>
    <property type="match status" value="1"/>
</dbReference>
<dbReference type="GO" id="GO:0015772">
    <property type="term" value="P:oligosaccharide transport"/>
    <property type="evidence" value="ECO:0007669"/>
    <property type="project" value="TreeGrafter"/>
</dbReference>
<feature type="signal peptide" evidence="4">
    <location>
        <begin position="1"/>
        <end position="25"/>
    </location>
</feature>
<dbReference type="GeneID" id="95571503"/>
<dbReference type="InterPro" id="IPR005318">
    <property type="entry name" value="OM_porin_bac"/>
</dbReference>
<dbReference type="GO" id="GO:0016020">
    <property type="term" value="C:membrane"/>
    <property type="evidence" value="ECO:0007669"/>
    <property type="project" value="InterPro"/>
</dbReference>
<dbReference type="RefSeq" id="WP_008081475.1">
    <property type="nucleotide sequence ID" value="NZ_AEVT01000118.1"/>
</dbReference>
<reference evidence="5 6" key="1">
    <citation type="journal article" date="2012" name="Int. J. Syst. Evol. Microbiol.">
        <title>Vibrio caribbeanicus sp. nov., isolated from the marine sponge Scleritoderma cyanea.</title>
        <authorList>
            <person name="Hoffmann M."/>
            <person name="Monday S.R."/>
            <person name="Allard M.W."/>
            <person name="Strain E.A."/>
            <person name="Whittaker P."/>
            <person name="Naum M."/>
            <person name="McCarthy P.J."/>
            <person name="Lopez J.V."/>
            <person name="Fischer M."/>
            <person name="Brown E.W."/>
        </authorList>
    </citation>
    <scope>NUCLEOTIDE SEQUENCE [LARGE SCALE GENOMIC DNA]</scope>
    <source>
        <strain evidence="6">DSMZ 21326</strain>
    </source>
</reference>
<feature type="chain" id="PRO_5003228180" description="Multidrug transporter" evidence="4">
    <location>
        <begin position="26"/>
        <end position="478"/>
    </location>
</feature>
<comment type="caution">
    <text evidence="5">The sequence shown here is derived from an EMBL/GenBank/DDBJ whole genome shotgun (WGS) entry which is preliminary data.</text>
</comment>
<keyword evidence="3 4" id="KW-0732">Signal</keyword>
<gene>
    <name evidence="5" type="ORF">VISI1226_03295</name>
</gene>
<dbReference type="PANTHER" id="PTHR34596:SF2">
    <property type="entry name" value="CHITOPORIN"/>
    <property type="match status" value="1"/>
</dbReference>
<evidence type="ECO:0000256" key="1">
    <source>
        <dbReference type="ARBA" id="ARBA00009075"/>
    </source>
</evidence>
<dbReference type="EMBL" id="AEVT01000118">
    <property type="protein sequence ID" value="EGA68045.1"/>
    <property type="molecule type" value="Genomic_DNA"/>
</dbReference>
<evidence type="ECO:0000313" key="6">
    <source>
        <dbReference type="Proteomes" id="UP000006228"/>
    </source>
</evidence>
<comment type="similarity">
    <text evidence="1">Belongs to the outer membrane porin (Opr) (TC 1.B.25) family.</text>
</comment>
<evidence type="ECO:0000313" key="5">
    <source>
        <dbReference type="EMBL" id="EGA68045.1"/>
    </source>
</evidence>